<dbReference type="InterPro" id="IPR003749">
    <property type="entry name" value="ThiS/MoaD-like"/>
</dbReference>
<dbReference type="InterPro" id="IPR016155">
    <property type="entry name" value="Mopterin_synth/thiamin_S_b"/>
</dbReference>
<accession>A0ABS4JTN8</accession>
<dbReference type="SUPFAM" id="SSF54690">
    <property type="entry name" value="Molybdopterin synthase subunit MoaE"/>
    <property type="match status" value="1"/>
</dbReference>
<dbReference type="InterPro" id="IPR012675">
    <property type="entry name" value="Beta-grasp_dom_sf"/>
</dbReference>
<comment type="caution">
    <text evidence="1">The sequence shown here is derived from an EMBL/GenBank/DDBJ whole genome shotgun (WGS) entry which is preliminary data.</text>
</comment>
<dbReference type="Gene3D" id="3.90.1170.40">
    <property type="entry name" value="Molybdopterin biosynthesis MoaE subunit"/>
    <property type="match status" value="1"/>
</dbReference>
<dbReference type="GO" id="GO:0030366">
    <property type="term" value="F:molybdopterin synthase activity"/>
    <property type="evidence" value="ECO:0007669"/>
    <property type="project" value="UniProtKB-EC"/>
</dbReference>
<dbReference type="Pfam" id="PF02597">
    <property type="entry name" value="ThiS"/>
    <property type="match status" value="1"/>
</dbReference>
<dbReference type="SUPFAM" id="SSF54285">
    <property type="entry name" value="MoaD/ThiS"/>
    <property type="match status" value="1"/>
</dbReference>
<keyword evidence="2" id="KW-1185">Reference proteome</keyword>
<dbReference type="Proteomes" id="UP001519289">
    <property type="component" value="Unassembled WGS sequence"/>
</dbReference>
<protein>
    <submittedName>
        <fullName evidence="1">Molybdopterin synthase catalytic subunit</fullName>
        <ecNumber evidence="1">2.8.1.12</ecNumber>
    </submittedName>
</protein>
<name>A0ABS4JTN8_9FIRM</name>
<organism evidence="1 2">
    <name type="scientific">Symbiobacterium terraclitae</name>
    <dbReference type="NCBI Taxonomy" id="557451"/>
    <lineage>
        <taxon>Bacteria</taxon>
        <taxon>Bacillati</taxon>
        <taxon>Bacillota</taxon>
        <taxon>Clostridia</taxon>
        <taxon>Eubacteriales</taxon>
        <taxon>Symbiobacteriaceae</taxon>
        <taxon>Symbiobacterium</taxon>
    </lineage>
</organism>
<dbReference type="EC" id="2.8.1.12" evidence="1"/>
<dbReference type="Gene3D" id="3.10.20.30">
    <property type="match status" value="1"/>
</dbReference>
<reference evidence="1 2" key="1">
    <citation type="submission" date="2021-03" db="EMBL/GenBank/DDBJ databases">
        <title>Genomic Encyclopedia of Type Strains, Phase IV (KMG-IV): sequencing the most valuable type-strain genomes for metagenomic binning, comparative biology and taxonomic classification.</title>
        <authorList>
            <person name="Goeker M."/>
        </authorList>
    </citation>
    <scope>NUCLEOTIDE SEQUENCE [LARGE SCALE GENOMIC DNA]</scope>
    <source>
        <strain evidence="1 2">DSM 27138</strain>
    </source>
</reference>
<sequence length="232" mass="25469">MITVKLFAAAADAVGRRSLQGDWTGLTAAQLLEQLQKDYPGLARLAPVLSIAINREYATPDRRLADGDEVALIPPVSGGAPGPAERPLFEVTTDPLSADEIAARVTNPHSGATVVFVGTVREWTHGRRTVHLEYEAYAEMAVAQMEQIGREIAERWPGARTAIVHRVGKLAITEASVVIAVATPHRADAFEACRHAIERLKQIVPIWKKEVWEDGEEWVGSQTGPEWMHRTE</sequence>
<gene>
    <name evidence="1" type="ORF">J2Z79_001723</name>
</gene>
<dbReference type="InterPro" id="IPR003448">
    <property type="entry name" value="Mopterin_biosynth_MoaE"/>
</dbReference>
<evidence type="ECO:0000313" key="1">
    <source>
        <dbReference type="EMBL" id="MBP2018315.1"/>
    </source>
</evidence>
<dbReference type="Pfam" id="PF02391">
    <property type="entry name" value="MoaE"/>
    <property type="match status" value="1"/>
</dbReference>
<dbReference type="EMBL" id="JAGGLG010000012">
    <property type="protein sequence ID" value="MBP2018315.1"/>
    <property type="molecule type" value="Genomic_DNA"/>
</dbReference>
<dbReference type="InterPro" id="IPR036563">
    <property type="entry name" value="MoaE_sf"/>
</dbReference>
<dbReference type="PANTHER" id="PTHR23404">
    <property type="entry name" value="MOLYBDOPTERIN SYNTHASE RELATED"/>
    <property type="match status" value="1"/>
</dbReference>
<keyword evidence="1" id="KW-0808">Transferase</keyword>
<dbReference type="CDD" id="cd00756">
    <property type="entry name" value="MoaE"/>
    <property type="match status" value="1"/>
</dbReference>
<proteinExistence type="predicted"/>
<evidence type="ECO:0000313" key="2">
    <source>
        <dbReference type="Proteomes" id="UP001519289"/>
    </source>
</evidence>
<dbReference type="CDD" id="cd00754">
    <property type="entry name" value="Ubl_MoaD"/>
    <property type="match status" value="1"/>
</dbReference>